<evidence type="ECO:0000259" key="8">
    <source>
        <dbReference type="PROSITE" id="PS50109"/>
    </source>
</evidence>
<dbReference type="GO" id="GO:0016301">
    <property type="term" value="F:kinase activity"/>
    <property type="evidence" value="ECO:0007669"/>
    <property type="project" value="UniProtKB-KW"/>
</dbReference>
<evidence type="ECO:0000256" key="6">
    <source>
        <dbReference type="ARBA" id="ARBA00022840"/>
    </source>
</evidence>
<evidence type="ECO:0000256" key="7">
    <source>
        <dbReference type="SAM" id="Phobius"/>
    </source>
</evidence>
<keyword evidence="5 9" id="KW-0418">Kinase</keyword>
<evidence type="ECO:0000256" key="1">
    <source>
        <dbReference type="ARBA" id="ARBA00000085"/>
    </source>
</evidence>
<evidence type="ECO:0000256" key="4">
    <source>
        <dbReference type="ARBA" id="ARBA00022741"/>
    </source>
</evidence>
<dbReference type="InterPro" id="IPR036890">
    <property type="entry name" value="HATPase_C_sf"/>
</dbReference>
<reference evidence="9 10" key="1">
    <citation type="submission" date="2022-06" db="EMBL/GenBank/DDBJ databases">
        <title>Halomicroarcula sp. a new haloarchaeum isolate from saline soil.</title>
        <authorList>
            <person name="Strakova D."/>
            <person name="Galisteo C."/>
            <person name="Sanchez-Porro C."/>
            <person name="Ventosa A."/>
        </authorList>
    </citation>
    <scope>NUCLEOTIDE SEQUENCE [LARGE SCALE GENOMIC DNA]</scope>
    <source>
        <strain evidence="9 10">S3CR25-11</strain>
    </source>
</reference>
<evidence type="ECO:0000256" key="5">
    <source>
        <dbReference type="ARBA" id="ARBA00022777"/>
    </source>
</evidence>
<organism evidence="9 10">
    <name type="scientific">Haloarcula onubensis</name>
    <dbReference type="NCBI Taxonomy" id="2950539"/>
    <lineage>
        <taxon>Archaea</taxon>
        <taxon>Methanobacteriati</taxon>
        <taxon>Methanobacteriota</taxon>
        <taxon>Stenosarchaea group</taxon>
        <taxon>Halobacteria</taxon>
        <taxon>Halobacteriales</taxon>
        <taxon>Haloarculaceae</taxon>
        <taxon>Haloarcula</taxon>
    </lineage>
</organism>
<keyword evidence="3" id="KW-0808">Transferase</keyword>
<feature type="transmembrane region" description="Helical" evidence="7">
    <location>
        <begin position="95"/>
        <end position="114"/>
    </location>
</feature>
<protein>
    <recommendedName>
        <fullName evidence="2">histidine kinase</fullName>
        <ecNumber evidence="2">2.7.13.3</ecNumber>
    </recommendedName>
</protein>
<accession>A0ABU2FQD4</accession>
<dbReference type="InterPro" id="IPR005467">
    <property type="entry name" value="His_kinase_dom"/>
</dbReference>
<dbReference type="PANTHER" id="PTHR44936:SF10">
    <property type="entry name" value="SENSOR PROTEIN RSTB"/>
    <property type="match status" value="1"/>
</dbReference>
<keyword evidence="7" id="KW-0812">Transmembrane</keyword>
<feature type="domain" description="Histidine kinase" evidence="8">
    <location>
        <begin position="140"/>
        <end position="341"/>
    </location>
</feature>
<dbReference type="Pfam" id="PF02518">
    <property type="entry name" value="HATPase_c"/>
    <property type="match status" value="1"/>
</dbReference>
<gene>
    <name evidence="9" type="ORF">NDI86_12560</name>
</gene>
<dbReference type="InterPro" id="IPR050980">
    <property type="entry name" value="2C_sensor_his_kinase"/>
</dbReference>
<dbReference type="PANTHER" id="PTHR44936">
    <property type="entry name" value="SENSOR PROTEIN CREC"/>
    <property type="match status" value="1"/>
</dbReference>
<keyword evidence="6" id="KW-0067">ATP-binding</keyword>
<evidence type="ECO:0000256" key="2">
    <source>
        <dbReference type="ARBA" id="ARBA00012438"/>
    </source>
</evidence>
<feature type="transmembrane region" description="Helical" evidence="7">
    <location>
        <begin position="36"/>
        <end position="57"/>
    </location>
</feature>
<keyword evidence="7" id="KW-0472">Membrane</keyword>
<name>A0ABU2FQD4_9EURY</name>
<keyword evidence="7" id="KW-1133">Transmembrane helix</keyword>
<dbReference type="Proteomes" id="UP001268864">
    <property type="component" value="Unassembled WGS sequence"/>
</dbReference>
<dbReference type="PROSITE" id="PS50109">
    <property type="entry name" value="HIS_KIN"/>
    <property type="match status" value="1"/>
</dbReference>
<dbReference type="CDD" id="cd00075">
    <property type="entry name" value="HATPase"/>
    <property type="match status" value="1"/>
</dbReference>
<dbReference type="RefSeq" id="WP_310900795.1">
    <property type="nucleotide sequence ID" value="NZ_JAMQOS010000004.1"/>
</dbReference>
<dbReference type="Gene3D" id="3.30.565.10">
    <property type="entry name" value="Histidine kinase-like ATPase, C-terminal domain"/>
    <property type="match status" value="1"/>
</dbReference>
<sequence length="341" mass="35117">MRAKRGGAAVTVGTTGGLVAVPNALALSGPLDGPGTALAALGLLIGLALAAGAVLLVDSGISTAHVVRIAGWNGLGVVVLGLVLALVTLTGSASLPAFVAAGILGVSAVAHVLIGVNDVRRIRTAELAREREKLAVLNRVARHNLRNDAQVLHGVADLVDADTDPEVRDEASERVAAVGDDLASMSGRLREMQAIVDDETTPRTCSLPDLVERVVADCREQYPAATITVDLPDESVRAGERLETALGHLLENAIVHTDEQTVEVSASAVGETVTLVVADDGPGIPEMETEILTGERDRTQVEHASGLGLWVVKAAVEDLGGRVAFGDDGDGGEVRLQLPVA</sequence>
<keyword evidence="4" id="KW-0547">Nucleotide-binding</keyword>
<proteinExistence type="predicted"/>
<dbReference type="EC" id="2.7.13.3" evidence="2"/>
<evidence type="ECO:0000313" key="9">
    <source>
        <dbReference type="EMBL" id="MDS0282958.1"/>
    </source>
</evidence>
<comment type="caution">
    <text evidence="9">The sequence shown here is derived from an EMBL/GenBank/DDBJ whole genome shotgun (WGS) entry which is preliminary data.</text>
</comment>
<dbReference type="EMBL" id="JAMQOS010000004">
    <property type="protein sequence ID" value="MDS0282958.1"/>
    <property type="molecule type" value="Genomic_DNA"/>
</dbReference>
<dbReference type="SUPFAM" id="SSF55874">
    <property type="entry name" value="ATPase domain of HSP90 chaperone/DNA topoisomerase II/histidine kinase"/>
    <property type="match status" value="1"/>
</dbReference>
<feature type="transmembrane region" description="Helical" evidence="7">
    <location>
        <begin position="69"/>
        <end position="89"/>
    </location>
</feature>
<dbReference type="SMART" id="SM00387">
    <property type="entry name" value="HATPase_c"/>
    <property type="match status" value="1"/>
</dbReference>
<comment type="catalytic activity">
    <reaction evidence="1">
        <text>ATP + protein L-histidine = ADP + protein N-phospho-L-histidine.</text>
        <dbReference type="EC" id="2.7.13.3"/>
    </reaction>
</comment>
<evidence type="ECO:0000256" key="3">
    <source>
        <dbReference type="ARBA" id="ARBA00022679"/>
    </source>
</evidence>
<keyword evidence="10" id="KW-1185">Reference proteome</keyword>
<evidence type="ECO:0000313" key="10">
    <source>
        <dbReference type="Proteomes" id="UP001268864"/>
    </source>
</evidence>
<dbReference type="InterPro" id="IPR003594">
    <property type="entry name" value="HATPase_dom"/>
</dbReference>